<proteinExistence type="predicted"/>
<dbReference type="AlphaFoldDB" id="A0A2N1PV69"/>
<dbReference type="Pfam" id="PF13597">
    <property type="entry name" value="NRDD"/>
    <property type="match status" value="1"/>
</dbReference>
<dbReference type="EMBL" id="PGXC01000001">
    <property type="protein sequence ID" value="PKK92231.1"/>
    <property type="molecule type" value="Genomic_DNA"/>
</dbReference>
<protein>
    <submittedName>
        <fullName evidence="1">Uncharacterized protein</fullName>
    </submittedName>
</protein>
<accession>A0A2N1PV69</accession>
<sequence>MISKQAPYESQTDNYEILNRKLLKREYEMENKKEQQNCTGATEVFSRVTGFYRPVQQWNKGKKEEYTERKVYEMEKDNQ</sequence>
<dbReference type="Proteomes" id="UP000233256">
    <property type="component" value="Unassembled WGS sequence"/>
</dbReference>
<comment type="caution">
    <text evidence="1">The sequence shown here is derived from an EMBL/GenBank/DDBJ whole genome shotgun (WGS) entry which is preliminary data.</text>
</comment>
<evidence type="ECO:0000313" key="1">
    <source>
        <dbReference type="EMBL" id="PKK92231.1"/>
    </source>
</evidence>
<dbReference type="GO" id="GO:0008998">
    <property type="term" value="F:ribonucleoside-triphosphate reductase (thioredoxin) activity"/>
    <property type="evidence" value="ECO:0007669"/>
    <property type="project" value="InterPro"/>
</dbReference>
<organism evidence="1 2">
    <name type="scientific">Candidatus Wallbacteria bacterium HGW-Wallbacteria-1</name>
    <dbReference type="NCBI Taxonomy" id="2013854"/>
    <lineage>
        <taxon>Bacteria</taxon>
        <taxon>Candidatus Walliibacteriota</taxon>
    </lineage>
</organism>
<evidence type="ECO:0000313" key="2">
    <source>
        <dbReference type="Proteomes" id="UP000233256"/>
    </source>
</evidence>
<dbReference type="GO" id="GO:0006260">
    <property type="term" value="P:DNA replication"/>
    <property type="evidence" value="ECO:0007669"/>
    <property type="project" value="InterPro"/>
</dbReference>
<reference evidence="1 2" key="1">
    <citation type="journal article" date="2017" name="ISME J.">
        <title>Potential for microbial H2 and metal transformations associated with novel bacteria and archaea in deep terrestrial subsurface sediments.</title>
        <authorList>
            <person name="Hernsdorf A.W."/>
            <person name="Amano Y."/>
            <person name="Miyakawa K."/>
            <person name="Ise K."/>
            <person name="Suzuki Y."/>
            <person name="Anantharaman K."/>
            <person name="Probst A."/>
            <person name="Burstein D."/>
            <person name="Thomas B.C."/>
            <person name="Banfield J.F."/>
        </authorList>
    </citation>
    <scope>NUCLEOTIDE SEQUENCE [LARGE SCALE GENOMIC DNA]</scope>
    <source>
        <strain evidence="1">HGW-Wallbacteria-1</strain>
    </source>
</reference>
<gene>
    <name evidence="1" type="ORF">CVV64_02125</name>
</gene>
<name>A0A2N1PV69_9BACT</name>
<dbReference type="InterPro" id="IPR012833">
    <property type="entry name" value="NrdD"/>
</dbReference>